<dbReference type="PANTHER" id="PTHR37423">
    <property type="entry name" value="SOLUBLE LYTIC MUREIN TRANSGLYCOSYLASE-RELATED"/>
    <property type="match status" value="1"/>
</dbReference>
<evidence type="ECO:0000259" key="2">
    <source>
        <dbReference type="Pfam" id="PF01464"/>
    </source>
</evidence>
<gene>
    <name evidence="3" type="ORF">GRAN_4170</name>
</gene>
<dbReference type="RefSeq" id="WP_128914744.1">
    <property type="nucleotide sequence ID" value="NZ_RDSM01000003.1"/>
</dbReference>
<evidence type="ECO:0000256" key="1">
    <source>
        <dbReference type="ARBA" id="ARBA00007734"/>
    </source>
</evidence>
<comment type="similarity">
    <text evidence="1">Belongs to the transglycosylase Slt family.</text>
</comment>
<sequence length="231" mass="24535">MLLAATAVIGPVARAAEHITLTNGFELDCLRREMLPDSGKVRLYPLTEANANGAEPSSYMDVSPEAIRLIEPLADLPKAILPSSPLPAFAAPAPASLHSLLSQAGAAHHIDTDLLASLVNAESGGHANAVSRTGARGLMQLMPGTASSLGVQDAFRPEQNVAGGTTYLDQLLTRYHDDIALALAAYNAGPGAVDRYHGIPPYRETRAYVARIITEYNRRKRQALLATAHQP</sequence>
<dbReference type="InterPro" id="IPR023346">
    <property type="entry name" value="Lysozyme-like_dom_sf"/>
</dbReference>
<reference evidence="3 4" key="1">
    <citation type="submission" date="2018-11" db="EMBL/GenBank/DDBJ databases">
        <authorList>
            <person name="Mardanov A.V."/>
            <person name="Ravin N.V."/>
            <person name="Dedysh S.N."/>
        </authorList>
    </citation>
    <scope>NUCLEOTIDE SEQUENCE [LARGE SCALE GENOMIC DNA]</scope>
    <source>
        <strain evidence="3 4">AF10</strain>
    </source>
</reference>
<evidence type="ECO:0000313" key="4">
    <source>
        <dbReference type="Proteomes" id="UP000289437"/>
    </source>
</evidence>
<protein>
    <submittedName>
        <fullName evidence="3">Soluble lytic murein transglycosylase</fullName>
    </submittedName>
</protein>
<dbReference type="GO" id="GO:0016020">
    <property type="term" value="C:membrane"/>
    <property type="evidence" value="ECO:0007669"/>
    <property type="project" value="InterPro"/>
</dbReference>
<dbReference type="PANTHER" id="PTHR37423:SF2">
    <property type="entry name" value="MEMBRANE-BOUND LYTIC MUREIN TRANSGLYCOSYLASE C"/>
    <property type="match status" value="1"/>
</dbReference>
<comment type="caution">
    <text evidence="3">The sequence shown here is derived from an EMBL/GenBank/DDBJ whole genome shotgun (WGS) entry which is preliminary data.</text>
</comment>
<dbReference type="SUPFAM" id="SSF53955">
    <property type="entry name" value="Lysozyme-like"/>
    <property type="match status" value="1"/>
</dbReference>
<organism evidence="3 4">
    <name type="scientific">Granulicella sibirica</name>
    <dbReference type="NCBI Taxonomy" id="2479048"/>
    <lineage>
        <taxon>Bacteria</taxon>
        <taxon>Pseudomonadati</taxon>
        <taxon>Acidobacteriota</taxon>
        <taxon>Terriglobia</taxon>
        <taxon>Terriglobales</taxon>
        <taxon>Acidobacteriaceae</taxon>
        <taxon>Granulicella</taxon>
    </lineage>
</organism>
<dbReference type="EMBL" id="RDSM01000003">
    <property type="protein sequence ID" value="RXH55066.1"/>
    <property type="molecule type" value="Genomic_DNA"/>
</dbReference>
<dbReference type="OrthoDB" id="9815002at2"/>
<dbReference type="Pfam" id="PF01464">
    <property type="entry name" value="SLT"/>
    <property type="match status" value="1"/>
</dbReference>
<dbReference type="InterPro" id="IPR000189">
    <property type="entry name" value="Transglyc_AS"/>
</dbReference>
<dbReference type="GO" id="GO:0000270">
    <property type="term" value="P:peptidoglycan metabolic process"/>
    <property type="evidence" value="ECO:0007669"/>
    <property type="project" value="InterPro"/>
</dbReference>
<dbReference type="CDD" id="cd00254">
    <property type="entry name" value="LT-like"/>
    <property type="match status" value="1"/>
</dbReference>
<dbReference type="GO" id="GO:0008933">
    <property type="term" value="F:peptidoglycan lytic transglycosylase activity"/>
    <property type="evidence" value="ECO:0007669"/>
    <property type="project" value="InterPro"/>
</dbReference>
<dbReference type="AlphaFoldDB" id="A0A4Q0T0Z4"/>
<keyword evidence="4" id="KW-1185">Reference proteome</keyword>
<dbReference type="PROSITE" id="PS00922">
    <property type="entry name" value="TRANSGLYCOSYLASE"/>
    <property type="match status" value="1"/>
</dbReference>
<dbReference type="Gene3D" id="1.10.530.10">
    <property type="match status" value="1"/>
</dbReference>
<evidence type="ECO:0000313" key="3">
    <source>
        <dbReference type="EMBL" id="RXH55066.1"/>
    </source>
</evidence>
<feature type="domain" description="Transglycosylase SLT" evidence="2">
    <location>
        <begin position="102"/>
        <end position="202"/>
    </location>
</feature>
<name>A0A4Q0T0Z4_9BACT</name>
<dbReference type="InterPro" id="IPR008258">
    <property type="entry name" value="Transglycosylase_SLT_dom_1"/>
</dbReference>
<proteinExistence type="inferred from homology"/>
<dbReference type="Proteomes" id="UP000289437">
    <property type="component" value="Unassembled WGS sequence"/>
</dbReference>
<reference evidence="4" key="2">
    <citation type="submission" date="2019-02" db="EMBL/GenBank/DDBJ databases">
        <title>Granulicella sibirica sp. nov., a psychrotolerant acidobacterium isolated from an organic soil layer in forested tundra, West Siberia.</title>
        <authorList>
            <person name="Oshkin I.Y."/>
            <person name="Kulichevskaya I.S."/>
            <person name="Rijpstra W.I.C."/>
            <person name="Sinninghe Damste J.S."/>
            <person name="Rakitin A.L."/>
            <person name="Ravin N.V."/>
            <person name="Dedysh S.N."/>
        </authorList>
    </citation>
    <scope>NUCLEOTIDE SEQUENCE [LARGE SCALE GENOMIC DNA]</scope>
    <source>
        <strain evidence="4">AF10</strain>
    </source>
</reference>
<accession>A0A4Q0T0Z4</accession>